<protein>
    <submittedName>
        <fullName evidence="1">Uncharacterized protein</fullName>
    </submittedName>
</protein>
<organism evidence="1 2">
    <name type="scientific">Bathymodiolus azoricus thioautotrophic gill symbiont</name>
    <dbReference type="NCBI Taxonomy" id="235205"/>
    <lineage>
        <taxon>Bacteria</taxon>
        <taxon>Pseudomonadati</taxon>
        <taxon>Pseudomonadota</taxon>
        <taxon>Gammaproteobacteria</taxon>
        <taxon>sulfur-oxidizing symbionts</taxon>
    </lineage>
</organism>
<gene>
    <name evidence="1" type="ORF">AZO1586R_1428</name>
</gene>
<name>A0ACA8ZRI6_9GAMM</name>
<evidence type="ECO:0000313" key="1">
    <source>
        <dbReference type="EMBL" id="CAB5502423.1"/>
    </source>
</evidence>
<proteinExistence type="predicted"/>
<reference evidence="1" key="1">
    <citation type="submission" date="2020-05" db="EMBL/GenBank/DDBJ databases">
        <authorList>
            <person name="Petersen J."/>
            <person name="Sayavedra L."/>
        </authorList>
    </citation>
    <scope>NUCLEOTIDE SEQUENCE</scope>
    <source>
        <strain evidence="1">B azoricus SOX Menez Gwen</strain>
    </source>
</reference>
<dbReference type="Proteomes" id="UP000635628">
    <property type="component" value="Unassembled WGS sequence"/>
</dbReference>
<sequence>MKNLLKQSLNLTLPTLLVLLLGIPTQATASIDTSALVGSTAGSLSINQGAANYTIPITVPPGIAGMQPELSINYNSNTGNGQLGVGFSLGGSSIIHRCSKTIATDGTKGGVNYDSNDRYCIDGQRLIATAGTNGQASSEYHTEIEGFNKIKFTGNHWTVKTKSGQTFEYGNTDDSKIEAQGKSVVRFWAVNKITDAANNSINYVYNEDNDKGEYTLQRINYAGNSVRLTYEDRDDTHTSYQAGSKLQQTKRLSNITTYTNNDSLRDYDLSYQYYGTSEKSQLSSIEECVNGKCLPKTEFEWEESDVNNTSQDNWQRVEKYYPKKFIVNKDNKDQGVRLRDVNGDGLVDFIYSKGTDRKTYINTAQGWLENSSYKLNEPIVNDAFEDQGVRFLDVNGDGLLDYVRGEQLYKKVYLNTGSGWQLSSSFVLPQPIVSTYTYQKWFMKDIGGPHTTWWIEDSTDKVVYRKPSGMHFAELNGDGLIDIVYGRNNDKKAYLNNGSNWVESSNLAIPINITNSITETIGRKLPRFLGINRWA</sequence>
<comment type="caution">
    <text evidence="1">The sequence shown here is derived from an EMBL/GenBank/DDBJ whole genome shotgun (WGS) entry which is preliminary data.</text>
</comment>
<keyword evidence="2" id="KW-1185">Reference proteome</keyword>
<dbReference type="EMBL" id="CAESAP020000212">
    <property type="protein sequence ID" value="CAB5502423.1"/>
    <property type="molecule type" value="Genomic_DNA"/>
</dbReference>
<evidence type="ECO:0000313" key="2">
    <source>
        <dbReference type="Proteomes" id="UP000635628"/>
    </source>
</evidence>
<accession>A0ACA8ZRI6</accession>